<organism evidence="1 2">
    <name type="scientific">Mycolicibacterium mageritense</name>
    <name type="common">Mycobacterium mageritense</name>
    <dbReference type="NCBI Taxonomy" id="53462"/>
    <lineage>
        <taxon>Bacteria</taxon>
        <taxon>Bacillati</taxon>
        <taxon>Actinomycetota</taxon>
        <taxon>Actinomycetes</taxon>
        <taxon>Mycobacteriales</taxon>
        <taxon>Mycobacteriaceae</taxon>
        <taxon>Mycolicibacterium</taxon>
    </lineage>
</organism>
<dbReference type="Proteomes" id="UP000465622">
    <property type="component" value="Chromosome"/>
</dbReference>
<dbReference type="Gene3D" id="3.40.50.1000">
    <property type="entry name" value="HAD superfamily/HAD-like"/>
    <property type="match status" value="1"/>
</dbReference>
<dbReference type="InterPro" id="IPR006439">
    <property type="entry name" value="HAD-SF_hydro_IA"/>
</dbReference>
<dbReference type="Pfam" id="PF00702">
    <property type="entry name" value="Hydrolase"/>
    <property type="match status" value="1"/>
</dbReference>
<proteinExistence type="predicted"/>
<name>A0ABM7HVR3_MYCME</name>
<dbReference type="SFLD" id="SFLDS00003">
    <property type="entry name" value="Haloacid_Dehalogenase"/>
    <property type="match status" value="1"/>
</dbReference>
<evidence type="ECO:0000313" key="1">
    <source>
        <dbReference type="EMBL" id="BBX34688.1"/>
    </source>
</evidence>
<dbReference type="GO" id="GO:0016787">
    <property type="term" value="F:hydrolase activity"/>
    <property type="evidence" value="ECO:0007669"/>
    <property type="project" value="UniProtKB-KW"/>
</dbReference>
<keyword evidence="1" id="KW-0378">Hydrolase</keyword>
<reference evidence="1 2" key="1">
    <citation type="journal article" date="2019" name="Emerg. Microbes Infect.">
        <title>Comprehensive subspecies identification of 175 nontuberculous mycobacteria species based on 7547 genomic profiles.</title>
        <authorList>
            <person name="Matsumoto Y."/>
            <person name="Kinjo T."/>
            <person name="Motooka D."/>
            <person name="Nabeya D."/>
            <person name="Jung N."/>
            <person name="Uechi K."/>
            <person name="Horii T."/>
            <person name="Iida T."/>
            <person name="Fujita J."/>
            <person name="Nakamura S."/>
        </authorList>
    </citation>
    <scope>NUCLEOTIDE SEQUENCE [LARGE SCALE GENOMIC DNA]</scope>
    <source>
        <strain evidence="1 2">JCM 12375</strain>
    </source>
</reference>
<dbReference type="InterPro" id="IPR023214">
    <property type="entry name" value="HAD_sf"/>
</dbReference>
<dbReference type="SFLD" id="SFLDG01129">
    <property type="entry name" value="C1.5:_HAD__Beta-PGM__Phosphata"/>
    <property type="match status" value="1"/>
</dbReference>
<accession>A0ABM7HVR3</accession>
<protein>
    <submittedName>
        <fullName evidence="1">Hydrolase</fullName>
    </submittedName>
</protein>
<sequence>MTPRVPRTANRAGAGTMAVMVKAVLFDFSGTLFRLEEDESWFAGIAVDERAVDGHVQAELMRRLTAPTGRSVEMTDEQYDAWVNRDLAPHLHREAYLHVLRESGLADHHAESLYDRVIDPASWTAYPDTARVLKSLKRQGIKTAVVSNIAFDVRPAFEAIGAAVDVDEFVLSFEVGAVKPDPAIFTAALDKLGVAPADALMVGDSEEADGGALAVGCRFALVDPLPTTERTEGLVAALTPLGIST</sequence>
<evidence type="ECO:0000313" key="2">
    <source>
        <dbReference type="Proteomes" id="UP000465622"/>
    </source>
</evidence>
<dbReference type="InterPro" id="IPR036412">
    <property type="entry name" value="HAD-like_sf"/>
</dbReference>
<dbReference type="PANTHER" id="PTHR46649:SF4">
    <property type="entry name" value="HALOACID DEHALOGENASE-LIKE HYDROLASE (HAD) SUPERFAMILY PROTEIN"/>
    <property type="match status" value="1"/>
</dbReference>
<dbReference type="SUPFAM" id="SSF56784">
    <property type="entry name" value="HAD-like"/>
    <property type="match status" value="1"/>
</dbReference>
<keyword evidence="2" id="KW-1185">Reference proteome</keyword>
<dbReference type="PANTHER" id="PTHR46649">
    <property type="match status" value="1"/>
</dbReference>
<dbReference type="EMBL" id="AP022567">
    <property type="protein sequence ID" value="BBX34688.1"/>
    <property type="molecule type" value="Genomic_DNA"/>
</dbReference>
<dbReference type="PRINTS" id="PR00413">
    <property type="entry name" value="HADHALOGNASE"/>
</dbReference>
<dbReference type="NCBIfam" id="TIGR01549">
    <property type="entry name" value="HAD-SF-IA-v1"/>
    <property type="match status" value="1"/>
</dbReference>
<gene>
    <name evidence="1" type="ORF">MMAGJ_39700</name>
</gene>
<dbReference type="NCBIfam" id="TIGR01509">
    <property type="entry name" value="HAD-SF-IA-v3"/>
    <property type="match status" value="1"/>
</dbReference>